<evidence type="ECO:0008006" key="6">
    <source>
        <dbReference type="Google" id="ProtNLM"/>
    </source>
</evidence>
<dbReference type="Proteomes" id="UP000322139">
    <property type="component" value="Unassembled WGS sequence"/>
</dbReference>
<accession>A0A5D4RJG7</accession>
<evidence type="ECO:0000259" key="3">
    <source>
        <dbReference type="Pfam" id="PF14504"/>
    </source>
</evidence>
<dbReference type="InterPro" id="IPR029410">
    <property type="entry name" value="CAP_assoc"/>
</dbReference>
<evidence type="ECO:0000256" key="1">
    <source>
        <dbReference type="SAM" id="MobiDB-lite"/>
    </source>
</evidence>
<dbReference type="InterPro" id="IPR014044">
    <property type="entry name" value="CAP_dom"/>
</dbReference>
<evidence type="ECO:0000313" key="4">
    <source>
        <dbReference type="EMBL" id="TYS49964.1"/>
    </source>
</evidence>
<dbReference type="Gene3D" id="3.40.33.10">
    <property type="entry name" value="CAP"/>
    <property type="match status" value="1"/>
</dbReference>
<dbReference type="CDD" id="cd05379">
    <property type="entry name" value="CAP_bacterial"/>
    <property type="match status" value="1"/>
</dbReference>
<sequence length="341" mass="38951">MVISFYFNISSEPKDELLISDEETKPQKDDSLSEQNMIDESSLKLPGEGLSSLIGKNASDLQALLGDPERKDPSEYGYEWWIYKKGTSQYVQAGVLDGKIVTLFATGPDADVSPFHIGQPVSEIYSSVFIDTNINFQYKGSSYRFELSEDDLNTRPLIKAGNIYAQLYIDRFTGELSSIRYMDAPTLVKLRPYELVYRGDLIEAEPSEQAEKRLIEEGNEKQIFDISNFIRARHELNVLEWDEATAKVAYEHSRDMFESKQFSHTSEKYGELSDRLEAGEVFYQMAGENIAAHYVDAPAVVEGWLNSKGHRESLLNPDFTHLGVGVYDRHYTQNFIQKWQE</sequence>
<reference evidence="4 5" key="1">
    <citation type="submission" date="2019-08" db="EMBL/GenBank/DDBJ databases">
        <title>Bacillus genomes from the desert of Cuatro Cienegas, Coahuila.</title>
        <authorList>
            <person name="Olmedo-Alvarez G."/>
        </authorList>
    </citation>
    <scope>NUCLEOTIDE SEQUENCE [LARGE SCALE GENOMIC DNA]</scope>
    <source>
        <strain evidence="4 5">CH446_14T</strain>
    </source>
</reference>
<organism evidence="4 5">
    <name type="scientific">Bacillus infantis</name>
    <dbReference type="NCBI Taxonomy" id="324767"/>
    <lineage>
        <taxon>Bacteria</taxon>
        <taxon>Bacillati</taxon>
        <taxon>Bacillota</taxon>
        <taxon>Bacilli</taxon>
        <taxon>Bacillales</taxon>
        <taxon>Bacillaceae</taxon>
        <taxon>Bacillus</taxon>
    </lineage>
</organism>
<feature type="region of interest" description="Disordered" evidence="1">
    <location>
        <begin position="17"/>
        <end position="39"/>
    </location>
</feature>
<dbReference type="AlphaFoldDB" id="A0A5D4RJG7"/>
<feature type="domain" description="SCP" evidence="2">
    <location>
        <begin position="228"/>
        <end position="334"/>
    </location>
</feature>
<feature type="compositionally biased region" description="Basic and acidic residues" evidence="1">
    <location>
        <begin position="17"/>
        <end position="31"/>
    </location>
</feature>
<dbReference type="Pfam" id="PF00188">
    <property type="entry name" value="CAP"/>
    <property type="match status" value="1"/>
</dbReference>
<gene>
    <name evidence="4" type="ORF">FZD51_05225</name>
</gene>
<dbReference type="SUPFAM" id="SSF55797">
    <property type="entry name" value="PR-1-like"/>
    <property type="match status" value="1"/>
</dbReference>
<protein>
    <recommendedName>
        <fullName evidence="6">CAP domain-containing protein</fullName>
    </recommendedName>
</protein>
<dbReference type="RefSeq" id="WP_148973802.1">
    <property type="nucleotide sequence ID" value="NZ_JBNIKT010000023.1"/>
</dbReference>
<dbReference type="PANTHER" id="PTHR31157:SF26">
    <property type="entry name" value="SCP-LIKE EXTRACELLULAR PROTEIN"/>
    <property type="match status" value="1"/>
</dbReference>
<comment type="caution">
    <text evidence="4">The sequence shown here is derived from an EMBL/GenBank/DDBJ whole genome shotgun (WGS) entry which is preliminary data.</text>
</comment>
<dbReference type="Pfam" id="PF14504">
    <property type="entry name" value="CAP_assoc_N"/>
    <property type="match status" value="1"/>
</dbReference>
<dbReference type="PANTHER" id="PTHR31157">
    <property type="entry name" value="SCP DOMAIN-CONTAINING PROTEIN"/>
    <property type="match status" value="1"/>
</dbReference>
<dbReference type="InterPro" id="IPR035940">
    <property type="entry name" value="CAP_sf"/>
</dbReference>
<feature type="domain" description="CAP-associated" evidence="3">
    <location>
        <begin position="54"/>
        <end position="193"/>
    </location>
</feature>
<dbReference type="EMBL" id="VTER01000003">
    <property type="protein sequence ID" value="TYS49964.1"/>
    <property type="molecule type" value="Genomic_DNA"/>
</dbReference>
<evidence type="ECO:0000313" key="5">
    <source>
        <dbReference type="Proteomes" id="UP000322139"/>
    </source>
</evidence>
<name>A0A5D4RJG7_9BACI</name>
<proteinExistence type="predicted"/>
<evidence type="ECO:0000259" key="2">
    <source>
        <dbReference type="Pfam" id="PF00188"/>
    </source>
</evidence>